<accession>A0A504XJB1</accession>
<evidence type="ECO:0000256" key="1">
    <source>
        <dbReference type="SAM" id="MobiDB-lite"/>
    </source>
</evidence>
<dbReference type="VEuPathDB" id="TriTrypDB:LdBPK_242240.1"/>
<gene>
    <name evidence="3" type="ORF">CGC20_12475</name>
    <name evidence="2" type="ORF">LDHU3_24.2750</name>
</gene>
<proteinExistence type="predicted"/>
<dbReference type="Proteomes" id="UP000601710">
    <property type="component" value="Chromosome 24"/>
</dbReference>
<reference evidence="2" key="3">
    <citation type="submission" date="2020-06" db="EMBL/GenBank/DDBJ databases">
        <authorList>
            <person name="Camacho E."/>
            <person name="Gonzalez-de la Fuente S."/>
            <person name="Rastrojo A."/>
            <person name="Peiro-Pastor R."/>
            <person name="Solana JC."/>
            <person name="Tabera L."/>
            <person name="Gamarro F."/>
            <person name="Carrasco-Ramiro F."/>
            <person name="Requena JM."/>
            <person name="Aguado B."/>
        </authorList>
    </citation>
    <scope>NUCLEOTIDE SEQUENCE</scope>
</reference>
<organism evidence="3 4">
    <name type="scientific">Leishmania donovani</name>
    <dbReference type="NCBI Taxonomy" id="5661"/>
    <lineage>
        <taxon>Eukaryota</taxon>
        <taxon>Discoba</taxon>
        <taxon>Euglenozoa</taxon>
        <taxon>Kinetoplastea</taxon>
        <taxon>Metakinetoplastina</taxon>
        <taxon>Trypanosomatida</taxon>
        <taxon>Trypanosomatidae</taxon>
        <taxon>Leishmaniinae</taxon>
        <taxon>Leishmania</taxon>
    </lineage>
</organism>
<evidence type="ECO:0000313" key="3">
    <source>
        <dbReference type="EMBL" id="TPP45017.1"/>
    </source>
</evidence>
<dbReference type="EMBL" id="LR812644">
    <property type="protein sequence ID" value="CAC5430552.1"/>
    <property type="molecule type" value="Genomic_DNA"/>
</dbReference>
<protein>
    <submittedName>
        <fullName evidence="2">Hypothetical_protein_conserved</fullName>
    </submittedName>
</protein>
<dbReference type="Proteomes" id="UP000318821">
    <property type="component" value="Unassembled WGS sequence"/>
</dbReference>
<dbReference type="VEuPathDB" id="TriTrypDB:LdCL_240028000"/>
<dbReference type="EMBL" id="RHLD01000021">
    <property type="protein sequence ID" value="TPP45017.1"/>
    <property type="molecule type" value="Genomic_DNA"/>
</dbReference>
<dbReference type="AlphaFoldDB" id="A0A504XJB1"/>
<reference evidence="4" key="2">
    <citation type="submission" date="2019-02" db="EMBL/GenBank/DDBJ databases">
        <title>FDA dAtabase for Regulatory Grade micrObial Sequences (FDA-ARGOS): Supporting development and validation of Infectious Disease Dx tests.</title>
        <authorList>
            <person name="Duncan R."/>
            <person name="Fisher C."/>
            <person name="Tallon L."/>
            <person name="Sadzewicz L."/>
            <person name="Sengamalay N."/>
            <person name="Ott S."/>
            <person name="Godinez A."/>
            <person name="Nagaraj S."/>
            <person name="Vavikolanu K."/>
            <person name="Vyas G."/>
            <person name="Nadendla S."/>
            <person name="Aluvathingal J."/>
            <person name="Sichtig H."/>
        </authorList>
    </citation>
    <scope>NUCLEOTIDE SEQUENCE [LARGE SCALE GENOMIC DNA]</scope>
    <source>
        <strain evidence="4">FDAARGOS_360</strain>
    </source>
</reference>
<sequence length="145" mass="15892">MGHAVSRKTSLAKKLETTMRINEAPLPIASERGAPVAAAAHEKQRGDDSQEGLTEEMIEGLTRSSVGSTHSKAKDTVNDWITVANYFVKHNTDALKQHEESMRTLAAMQAAQHNLRSFSKPNLHAPSRSKDSRNHAAIVITRSHS</sequence>
<reference evidence="3" key="1">
    <citation type="submission" date="2019-02" db="EMBL/GenBank/DDBJ databases">
        <title>FDA dAtabase for Regulatory Grade micrObial Sequences (FDA-ARGOS): Supporting development and validation of Infectious Disease Dx tests.</title>
        <authorList>
            <person name="Duncan R."/>
            <person name="Fisher C."/>
            <person name="Tallon L.J."/>
            <person name="Sadzewicz L."/>
            <person name="Sengamalay N."/>
            <person name="Ott S."/>
            <person name="Godinez A."/>
            <person name="Nagaraj S."/>
            <person name="Nadendla S."/>
            <person name="Sichtig H."/>
        </authorList>
    </citation>
    <scope>NUCLEOTIDE SEQUENCE</scope>
    <source>
        <strain evidence="3">FDAARGOS_360</strain>
    </source>
</reference>
<dbReference type="VEuPathDB" id="TriTrypDB:LDHU3_24.2750"/>
<feature type="region of interest" description="Disordered" evidence="1">
    <location>
        <begin position="26"/>
        <end position="52"/>
    </location>
</feature>
<evidence type="ECO:0000313" key="2">
    <source>
        <dbReference type="EMBL" id="CAC5430552.1"/>
    </source>
</evidence>
<evidence type="ECO:0000313" key="4">
    <source>
        <dbReference type="Proteomes" id="UP000318821"/>
    </source>
</evidence>
<name>A0A504XJB1_LEIDO</name>
<feature type="region of interest" description="Disordered" evidence="1">
    <location>
        <begin position="117"/>
        <end position="145"/>
    </location>
</feature>